<dbReference type="NCBIfam" id="TIGR00229">
    <property type="entry name" value="sensory_box"/>
    <property type="match status" value="4"/>
</dbReference>
<dbReference type="Pfam" id="PF00512">
    <property type="entry name" value="HisKA"/>
    <property type="match status" value="1"/>
</dbReference>
<organism evidence="10 11">
    <name type="scientific">Desulfosarcina ovata subsp. ovata</name>
    <dbReference type="NCBI Taxonomy" id="2752305"/>
    <lineage>
        <taxon>Bacteria</taxon>
        <taxon>Pseudomonadati</taxon>
        <taxon>Thermodesulfobacteriota</taxon>
        <taxon>Desulfobacteria</taxon>
        <taxon>Desulfobacterales</taxon>
        <taxon>Desulfosarcinaceae</taxon>
        <taxon>Desulfosarcina</taxon>
    </lineage>
</organism>
<keyword evidence="5" id="KW-0812">Transmembrane</keyword>
<dbReference type="PROSITE" id="PS50113">
    <property type="entry name" value="PAC"/>
    <property type="match status" value="1"/>
</dbReference>
<dbReference type="PANTHER" id="PTHR43065:SF42">
    <property type="entry name" value="TWO-COMPONENT SENSOR PPRA"/>
    <property type="match status" value="1"/>
</dbReference>
<evidence type="ECO:0000259" key="6">
    <source>
        <dbReference type="PROSITE" id="PS50109"/>
    </source>
</evidence>
<dbReference type="InterPro" id="IPR003594">
    <property type="entry name" value="HATPase_dom"/>
</dbReference>
<dbReference type="PRINTS" id="PR00344">
    <property type="entry name" value="BCTRLSENSOR"/>
</dbReference>
<dbReference type="SUPFAM" id="SSF55874">
    <property type="entry name" value="ATPase domain of HSP90 chaperone/DNA topoisomerase II/histidine kinase"/>
    <property type="match status" value="1"/>
</dbReference>
<dbReference type="Pfam" id="PF13426">
    <property type="entry name" value="PAS_9"/>
    <property type="match status" value="3"/>
</dbReference>
<feature type="domain" description="PAC" evidence="9">
    <location>
        <begin position="706"/>
        <end position="760"/>
    </location>
</feature>
<dbReference type="InterPro" id="IPR003661">
    <property type="entry name" value="HisK_dim/P_dom"/>
</dbReference>
<dbReference type="InterPro" id="IPR035965">
    <property type="entry name" value="PAS-like_dom_sf"/>
</dbReference>
<dbReference type="PROSITE" id="PS50110">
    <property type="entry name" value="RESPONSE_REGULATORY"/>
    <property type="match status" value="1"/>
</dbReference>
<dbReference type="InterPro" id="IPR036890">
    <property type="entry name" value="HATPase_C_sf"/>
</dbReference>
<feature type="transmembrane region" description="Helical" evidence="5">
    <location>
        <begin position="97"/>
        <end position="117"/>
    </location>
</feature>
<protein>
    <recommendedName>
        <fullName evidence="2">histidine kinase</fullName>
        <ecNumber evidence="2">2.7.13.3</ecNumber>
    </recommendedName>
</protein>
<dbReference type="InterPro" id="IPR001610">
    <property type="entry name" value="PAC"/>
</dbReference>
<dbReference type="Proteomes" id="UP000422108">
    <property type="component" value="Chromosome"/>
</dbReference>
<evidence type="ECO:0000256" key="3">
    <source>
        <dbReference type="ARBA" id="ARBA00022553"/>
    </source>
</evidence>
<keyword evidence="5" id="KW-1133">Transmembrane helix</keyword>
<evidence type="ECO:0000259" key="9">
    <source>
        <dbReference type="PROSITE" id="PS50113"/>
    </source>
</evidence>
<dbReference type="Gene3D" id="3.40.50.2300">
    <property type="match status" value="1"/>
</dbReference>
<dbReference type="Pfam" id="PF08448">
    <property type="entry name" value="PAS_4"/>
    <property type="match status" value="1"/>
</dbReference>
<gene>
    <name evidence="10" type="ORF">DSCOOX_47490</name>
</gene>
<dbReference type="PANTHER" id="PTHR43065">
    <property type="entry name" value="SENSOR HISTIDINE KINASE"/>
    <property type="match status" value="1"/>
</dbReference>
<dbReference type="SMART" id="SM00387">
    <property type="entry name" value="HATPase_c"/>
    <property type="match status" value="1"/>
</dbReference>
<dbReference type="AlphaFoldDB" id="A0A5K8AGD5"/>
<evidence type="ECO:0000313" key="10">
    <source>
        <dbReference type="EMBL" id="BBO91569.1"/>
    </source>
</evidence>
<dbReference type="Pfam" id="PF17159">
    <property type="entry name" value="MASE3"/>
    <property type="match status" value="1"/>
</dbReference>
<feature type="domain" description="Histidine kinase" evidence="6">
    <location>
        <begin position="773"/>
        <end position="996"/>
    </location>
</feature>
<keyword evidence="11" id="KW-1185">Reference proteome</keyword>
<feature type="transmembrane region" description="Helical" evidence="5">
    <location>
        <begin position="57"/>
        <end position="77"/>
    </location>
</feature>
<feature type="domain" description="PAS" evidence="8">
    <location>
        <begin position="635"/>
        <end position="681"/>
    </location>
</feature>
<evidence type="ECO:0000259" key="7">
    <source>
        <dbReference type="PROSITE" id="PS50110"/>
    </source>
</evidence>
<name>A0A5K8AGD5_9BACT</name>
<dbReference type="Pfam" id="PF00072">
    <property type="entry name" value="Response_reg"/>
    <property type="match status" value="1"/>
</dbReference>
<dbReference type="SMART" id="SM00091">
    <property type="entry name" value="PAS"/>
    <property type="match status" value="4"/>
</dbReference>
<keyword evidence="5" id="KW-0472">Membrane</keyword>
<dbReference type="CDD" id="cd00130">
    <property type="entry name" value="PAS"/>
    <property type="match status" value="3"/>
</dbReference>
<evidence type="ECO:0000256" key="2">
    <source>
        <dbReference type="ARBA" id="ARBA00012438"/>
    </source>
</evidence>
<dbReference type="SUPFAM" id="SSF55785">
    <property type="entry name" value="PYP-like sensor domain (PAS domain)"/>
    <property type="match status" value="4"/>
</dbReference>
<feature type="domain" description="Response regulatory" evidence="7">
    <location>
        <begin position="1016"/>
        <end position="1132"/>
    </location>
</feature>
<dbReference type="InterPro" id="IPR005467">
    <property type="entry name" value="His_kinase_dom"/>
</dbReference>
<dbReference type="SMART" id="SM00448">
    <property type="entry name" value="REC"/>
    <property type="match status" value="1"/>
</dbReference>
<dbReference type="Gene3D" id="3.30.565.10">
    <property type="entry name" value="Histidine kinase-like ATPase, C-terminal domain"/>
    <property type="match status" value="1"/>
</dbReference>
<dbReference type="InterPro" id="IPR011006">
    <property type="entry name" value="CheY-like_superfamily"/>
</dbReference>
<dbReference type="SMART" id="SM00388">
    <property type="entry name" value="HisKA"/>
    <property type="match status" value="1"/>
</dbReference>
<reference evidence="10 11" key="1">
    <citation type="submission" date="2019-11" db="EMBL/GenBank/DDBJ databases">
        <title>Comparative genomics of hydrocarbon-degrading Desulfosarcina strains.</title>
        <authorList>
            <person name="Watanabe M."/>
            <person name="Kojima H."/>
            <person name="Fukui M."/>
        </authorList>
    </citation>
    <scope>NUCLEOTIDE SEQUENCE [LARGE SCALE GENOMIC DNA]</scope>
    <source>
        <strain evidence="11">oXyS1</strain>
    </source>
</reference>
<comment type="catalytic activity">
    <reaction evidence="1">
        <text>ATP + protein L-histidine = ADP + protein N-phospho-L-histidine.</text>
        <dbReference type="EC" id="2.7.13.3"/>
    </reaction>
</comment>
<dbReference type="GO" id="GO:0000155">
    <property type="term" value="F:phosphorelay sensor kinase activity"/>
    <property type="evidence" value="ECO:0007669"/>
    <property type="project" value="InterPro"/>
</dbReference>
<dbReference type="SUPFAM" id="SSF52172">
    <property type="entry name" value="CheY-like"/>
    <property type="match status" value="1"/>
</dbReference>
<evidence type="ECO:0000256" key="4">
    <source>
        <dbReference type="PROSITE-ProRule" id="PRU00169"/>
    </source>
</evidence>
<keyword evidence="3 4" id="KW-0597">Phosphoprotein</keyword>
<feature type="transmembrane region" description="Helical" evidence="5">
    <location>
        <begin position="124"/>
        <end position="142"/>
    </location>
</feature>
<dbReference type="EC" id="2.7.13.3" evidence="2"/>
<dbReference type="PROSITE" id="PS50109">
    <property type="entry name" value="HIS_KIN"/>
    <property type="match status" value="1"/>
</dbReference>
<dbReference type="InterPro" id="IPR033425">
    <property type="entry name" value="MASE3"/>
</dbReference>
<evidence type="ECO:0000256" key="1">
    <source>
        <dbReference type="ARBA" id="ARBA00000085"/>
    </source>
</evidence>
<dbReference type="InterPro" id="IPR013656">
    <property type="entry name" value="PAS_4"/>
</dbReference>
<dbReference type="EMBL" id="AP021879">
    <property type="protein sequence ID" value="BBO91569.1"/>
    <property type="molecule type" value="Genomic_DNA"/>
</dbReference>
<dbReference type="InterPro" id="IPR000014">
    <property type="entry name" value="PAS"/>
</dbReference>
<feature type="transmembrane region" description="Helical" evidence="5">
    <location>
        <begin position="31"/>
        <end position="50"/>
    </location>
</feature>
<feature type="modified residue" description="4-aspartylphosphate" evidence="4">
    <location>
        <position position="1067"/>
    </location>
</feature>
<evidence type="ECO:0000313" key="11">
    <source>
        <dbReference type="Proteomes" id="UP000422108"/>
    </source>
</evidence>
<dbReference type="InterPro" id="IPR004358">
    <property type="entry name" value="Sig_transdc_His_kin-like_C"/>
</dbReference>
<dbReference type="Gene3D" id="1.10.287.130">
    <property type="match status" value="1"/>
</dbReference>
<feature type="transmembrane region" description="Helical" evidence="5">
    <location>
        <begin position="162"/>
        <end position="179"/>
    </location>
</feature>
<dbReference type="SUPFAM" id="SSF47384">
    <property type="entry name" value="Homodimeric domain of signal transducing histidine kinase"/>
    <property type="match status" value="1"/>
</dbReference>
<dbReference type="Gene3D" id="3.30.450.20">
    <property type="entry name" value="PAS domain"/>
    <property type="match status" value="4"/>
</dbReference>
<accession>A0A5K8AGD5</accession>
<dbReference type="InterPro" id="IPR036097">
    <property type="entry name" value="HisK_dim/P_sf"/>
</dbReference>
<proteinExistence type="predicted"/>
<sequence>MIFNSILFGLIALILIHVLNGYHPLLSHVLSELFAISVAWALFMVVWNARSQIDNDAFVFLGIALLFIGFIDLMHALVCKKIGFVEIQGESNPAVQLWVAARGLQSLTFAAFPLLLGRRLDPRPVMAGFALVTAMILLSVFYWKVFPPCFIDHVGGTPIKRLLETVFTIILLAALWLLHARRQSLDPQMHILMMGAVGLMVATELRSLFFSNPERGISLISHYLKLFSFFLVYLALVRSGLQRPYAVLFRKLQASVRAVTDAHIERTTILDHQPDHIILHDLEQQILWVNKTVCDFVGRPREELIGKRCTEIWKQAFAVCRRCPMGKTIRTGQIENVTTETPDGVSWKIRFCPVFDADGGIASVLEIRENITERIKAVDSLRYSEEKFSKAFHLNSTLMSISSIDDGIFDEVNEAFLRSTGLLPEAVIGRSSIEMGVISRQDREKMLSLLDELGRVENLPLELMPGSRNPRQCICSFEIITIRGQNKLLGMCQDVTDMVRMRRELDQERSLADLIESQRTLQTILDGIPDIIGLQKTDHSIIAFNKAGYAALGKAPAEVHGKKCFELFGHRQPCDHCATVRALESGKIETFERFEPTLNRWYKINTIPIKDSAGKISMLVEQIREITADRNREVELRRLGSAIQQVAEEVVITDVAGIIEYVNPAFEQITGYGQEEAIGKNPRILKSGQHDEEFYNALWGTISSGKTWHGRMINRKKDGSVYHEEASISPVFDKGGKIVNYVAVKRDITEQLDLEAHLRQAQKMEAIGTLAGGIAHDFNNILFPMMGFAEILREDLPETSPLQEHVDEILKASTRARDLVQQILAFSRQAKQEKKAIRIQTIVKEAIKLCRASLPSTITFDVKVDNECPAVVADPTQIHQVAMNLITNAFHAMEETGGTLAVAVRKVRRDAAENGAETLPAGTYVCLSVADTGCGIDPAIRDKIFMPYFTTKGQNKGTGMGLAVVLGIVQSHGGDVHLSSVPGEGTQIRACFPCEAREATEDTGRRQAPLPRGDERILLVDDEPAITRMLRQRLERIGYTVSERTSSVEALQVFRARPDAFDLVISDLTMPGMTGTRLAAEIKKRRPNTPVILCTGYSERFNQSNLSAMGIEGFVLKPVVIHDLANEIRRVLDRPPAVLRQVNSGNAPV</sequence>
<dbReference type="InterPro" id="IPR000700">
    <property type="entry name" value="PAS-assoc_C"/>
</dbReference>
<evidence type="ECO:0000259" key="8">
    <source>
        <dbReference type="PROSITE" id="PS50112"/>
    </source>
</evidence>
<dbReference type="Pfam" id="PF02518">
    <property type="entry name" value="HATPase_c"/>
    <property type="match status" value="1"/>
</dbReference>
<feature type="domain" description="PAS" evidence="8">
    <location>
        <begin position="269"/>
        <end position="307"/>
    </location>
</feature>
<dbReference type="PROSITE" id="PS50112">
    <property type="entry name" value="PAS"/>
    <property type="match status" value="2"/>
</dbReference>
<dbReference type="InterPro" id="IPR001789">
    <property type="entry name" value="Sig_transdc_resp-reg_receiver"/>
</dbReference>
<feature type="transmembrane region" description="Helical" evidence="5">
    <location>
        <begin position="222"/>
        <end position="241"/>
    </location>
</feature>
<evidence type="ECO:0000256" key="5">
    <source>
        <dbReference type="SAM" id="Phobius"/>
    </source>
</evidence>
<dbReference type="SMART" id="SM00086">
    <property type="entry name" value="PAC"/>
    <property type="match status" value="1"/>
</dbReference>